<feature type="region of interest" description="Disordered" evidence="3">
    <location>
        <begin position="30"/>
        <end position="61"/>
    </location>
</feature>
<accession>A0A174H4E7</accession>
<dbReference type="InterPro" id="IPR011330">
    <property type="entry name" value="Glyco_hydro/deAcase_b/a-brl"/>
</dbReference>
<proteinExistence type="predicted"/>
<dbReference type="GeneID" id="83011669"/>
<dbReference type="InterPro" id="IPR051398">
    <property type="entry name" value="Polysacch_Deacetylase"/>
</dbReference>
<dbReference type="PROSITE" id="PS51257">
    <property type="entry name" value="PROKAR_LIPOPROTEIN"/>
    <property type="match status" value="1"/>
</dbReference>
<organism evidence="6 7">
    <name type="scientific">Clostridium disporicum</name>
    <dbReference type="NCBI Taxonomy" id="84024"/>
    <lineage>
        <taxon>Bacteria</taxon>
        <taxon>Bacillati</taxon>
        <taxon>Bacillota</taxon>
        <taxon>Clostridia</taxon>
        <taxon>Eubacteriales</taxon>
        <taxon>Clostridiaceae</taxon>
        <taxon>Clostridium</taxon>
    </lineage>
</organism>
<dbReference type="GO" id="GO:0016798">
    <property type="term" value="F:hydrolase activity, acting on glycosyl bonds"/>
    <property type="evidence" value="ECO:0007669"/>
    <property type="project" value="UniProtKB-KW"/>
</dbReference>
<dbReference type="Gene3D" id="3.20.20.370">
    <property type="entry name" value="Glycoside hydrolase/deacetylase"/>
    <property type="match status" value="1"/>
</dbReference>
<keyword evidence="6" id="KW-0624">Polysaccharide degradation</keyword>
<dbReference type="InterPro" id="IPR002509">
    <property type="entry name" value="NODB_dom"/>
</dbReference>
<dbReference type="PANTHER" id="PTHR34216">
    <property type="match status" value="1"/>
</dbReference>
<reference evidence="6 7" key="1">
    <citation type="submission" date="2015-09" db="EMBL/GenBank/DDBJ databases">
        <authorList>
            <consortium name="Pathogen Informatics"/>
        </authorList>
    </citation>
    <scope>NUCLEOTIDE SEQUENCE [LARGE SCALE GENOMIC DNA]</scope>
    <source>
        <strain evidence="6 7">2789STDY5834855</strain>
    </source>
</reference>
<dbReference type="Pfam" id="PF01522">
    <property type="entry name" value="Polysacc_deac_1"/>
    <property type="match status" value="1"/>
</dbReference>
<evidence type="ECO:0000313" key="6">
    <source>
        <dbReference type="EMBL" id="CUO68216.1"/>
    </source>
</evidence>
<dbReference type="GO" id="GO:0016810">
    <property type="term" value="F:hydrolase activity, acting on carbon-nitrogen (but not peptide) bonds"/>
    <property type="evidence" value="ECO:0007669"/>
    <property type="project" value="InterPro"/>
</dbReference>
<keyword evidence="2 4" id="KW-0732">Signal</keyword>
<dbReference type="AlphaFoldDB" id="A0A174H4E7"/>
<dbReference type="RefSeq" id="WP_042397378.1">
    <property type="nucleotide sequence ID" value="NZ_CYZV01000039.1"/>
</dbReference>
<feature type="chain" id="PRO_5038355172" evidence="4">
    <location>
        <begin position="21"/>
        <end position="296"/>
    </location>
</feature>
<evidence type="ECO:0000256" key="2">
    <source>
        <dbReference type="ARBA" id="ARBA00022729"/>
    </source>
</evidence>
<dbReference type="GO" id="GO:0005576">
    <property type="term" value="C:extracellular region"/>
    <property type="evidence" value="ECO:0007669"/>
    <property type="project" value="UniProtKB-SubCell"/>
</dbReference>
<name>A0A174H4E7_9CLOT</name>
<keyword evidence="6" id="KW-0326">Glycosidase</keyword>
<dbReference type="GO" id="GO:0045493">
    <property type="term" value="P:xylan catabolic process"/>
    <property type="evidence" value="ECO:0007669"/>
    <property type="project" value="UniProtKB-KW"/>
</dbReference>
<evidence type="ECO:0000256" key="3">
    <source>
        <dbReference type="SAM" id="MobiDB-lite"/>
    </source>
</evidence>
<dbReference type="PROSITE" id="PS51677">
    <property type="entry name" value="NODB"/>
    <property type="match status" value="1"/>
</dbReference>
<dbReference type="EMBL" id="CYZV01000039">
    <property type="protein sequence ID" value="CUO68216.1"/>
    <property type="molecule type" value="Genomic_DNA"/>
</dbReference>
<evidence type="ECO:0000256" key="4">
    <source>
        <dbReference type="SAM" id="SignalP"/>
    </source>
</evidence>
<dbReference type="EC" id="3.5.1.-" evidence="6"/>
<keyword evidence="6" id="KW-0378">Hydrolase</keyword>
<evidence type="ECO:0000313" key="7">
    <source>
        <dbReference type="Proteomes" id="UP000095558"/>
    </source>
</evidence>
<protein>
    <submittedName>
        <fullName evidence="6">Xylanase/chitin deacetilase</fullName>
        <ecNumber evidence="6">3.5.1.-</ecNumber>
    </submittedName>
</protein>
<dbReference type="CDD" id="cd10918">
    <property type="entry name" value="CE4_NodB_like_5s_6s"/>
    <property type="match status" value="1"/>
</dbReference>
<gene>
    <name evidence="6" type="primary">icaB</name>
    <name evidence="6" type="ORF">ERS852470_03053</name>
</gene>
<dbReference type="Proteomes" id="UP000095558">
    <property type="component" value="Unassembled WGS sequence"/>
</dbReference>
<dbReference type="OrthoDB" id="9778320at2"/>
<evidence type="ECO:0000259" key="5">
    <source>
        <dbReference type="PROSITE" id="PS51677"/>
    </source>
</evidence>
<keyword evidence="6" id="KW-0119">Carbohydrate metabolism</keyword>
<sequence>MKKRFIAITFLLLITFGMIACGKNEVSKEENINETNQEQATGSQETTEEQQENPNKCGNTEEQDQAQIEYINIAPEEVRIPILMYHSISDEDPSNNLLVPPAMFEEQMAWLEANNFTAMNLDEALEAMETGKVPKRPVVITFDDGYADNYSSAFPSLKNHNLKATFFIITDGVDNGYYMSSDNLKEMQAAGMSIENHTANHLELNGLSKEDAYDSIKRAQDYLRNVIGSDGNYLCYPVGKYNDETIAIEEELGIKAAVTTQGGIASINDGIHTLKRVRISPMSIDSFASIFSEYIN</sequence>
<evidence type="ECO:0000256" key="1">
    <source>
        <dbReference type="ARBA" id="ARBA00004613"/>
    </source>
</evidence>
<dbReference type="PANTHER" id="PTHR34216:SF3">
    <property type="entry name" value="POLY-BETA-1,6-N-ACETYL-D-GLUCOSAMINE N-DEACETYLASE"/>
    <property type="match status" value="1"/>
</dbReference>
<feature type="domain" description="NodB homology" evidence="5">
    <location>
        <begin position="136"/>
        <end position="296"/>
    </location>
</feature>
<keyword evidence="6" id="KW-0858">Xylan degradation</keyword>
<feature type="signal peptide" evidence="4">
    <location>
        <begin position="1"/>
        <end position="20"/>
    </location>
</feature>
<dbReference type="SUPFAM" id="SSF88713">
    <property type="entry name" value="Glycoside hydrolase/deacetylase"/>
    <property type="match status" value="1"/>
</dbReference>
<comment type="subcellular location">
    <subcellularLocation>
        <location evidence="1">Secreted</location>
    </subcellularLocation>
</comment>